<dbReference type="VEuPathDB" id="FungiDB:G647_01381"/>
<keyword evidence="3" id="KW-1185">Reference proteome</keyword>
<feature type="compositionally biased region" description="Basic and acidic residues" evidence="1">
    <location>
        <begin position="83"/>
        <end position="95"/>
    </location>
</feature>
<feature type="compositionally biased region" description="Basic and acidic residues" evidence="1">
    <location>
        <begin position="281"/>
        <end position="297"/>
    </location>
</feature>
<dbReference type="OrthoDB" id="1681166at2759"/>
<evidence type="ECO:0000313" key="2">
    <source>
        <dbReference type="EMBL" id="OCT46656.1"/>
    </source>
</evidence>
<evidence type="ECO:0000256" key="1">
    <source>
        <dbReference type="SAM" id="MobiDB-lite"/>
    </source>
</evidence>
<dbReference type="EMBL" id="LGRB01000015">
    <property type="protein sequence ID" value="OCT46656.1"/>
    <property type="molecule type" value="Genomic_DNA"/>
</dbReference>
<comment type="caution">
    <text evidence="2">The sequence shown here is derived from an EMBL/GenBank/DDBJ whole genome shotgun (WGS) entry which is preliminary data.</text>
</comment>
<dbReference type="VEuPathDB" id="FungiDB:CLCR_02035"/>
<dbReference type="STRING" id="86049.A0A1C1CDY0"/>
<organism evidence="2 3">
    <name type="scientific">Cladophialophora carrionii</name>
    <dbReference type="NCBI Taxonomy" id="86049"/>
    <lineage>
        <taxon>Eukaryota</taxon>
        <taxon>Fungi</taxon>
        <taxon>Dikarya</taxon>
        <taxon>Ascomycota</taxon>
        <taxon>Pezizomycotina</taxon>
        <taxon>Eurotiomycetes</taxon>
        <taxon>Chaetothyriomycetidae</taxon>
        <taxon>Chaetothyriales</taxon>
        <taxon>Herpotrichiellaceae</taxon>
        <taxon>Cladophialophora</taxon>
    </lineage>
</organism>
<feature type="region of interest" description="Disordered" evidence="1">
    <location>
        <begin position="269"/>
        <end position="297"/>
    </location>
</feature>
<name>A0A1C1CDY0_9EURO</name>
<protein>
    <submittedName>
        <fullName evidence="2">Anaphase promoting complex subunit 11</fullName>
    </submittedName>
</protein>
<accession>A0A1C1CDY0</accession>
<dbReference type="AlphaFoldDB" id="A0A1C1CDY0"/>
<reference evidence="3" key="1">
    <citation type="submission" date="2015-07" db="EMBL/GenBank/DDBJ databases">
        <authorList>
            <person name="Teixeira M.M."/>
            <person name="Souza R.C."/>
            <person name="Almeida L.G."/>
            <person name="Vicente V.A."/>
            <person name="de Hoog S."/>
            <person name="Bocca A.L."/>
            <person name="de Almeida S.R."/>
            <person name="Vasconcelos A.T."/>
            <person name="Felipe M.S."/>
        </authorList>
    </citation>
    <scope>NUCLEOTIDE SEQUENCE [LARGE SCALE GENOMIC DNA]</scope>
    <source>
        <strain evidence="3">KSF</strain>
    </source>
</reference>
<dbReference type="Proteomes" id="UP000094526">
    <property type="component" value="Unassembled WGS sequence"/>
</dbReference>
<dbReference type="eggNOG" id="ENOG502SFYT">
    <property type="taxonomic scope" value="Eukaryota"/>
</dbReference>
<gene>
    <name evidence="2" type="ORF">CLCR_02035</name>
</gene>
<feature type="region of interest" description="Disordered" evidence="1">
    <location>
        <begin position="73"/>
        <end position="106"/>
    </location>
</feature>
<feature type="compositionally biased region" description="Low complexity" evidence="1">
    <location>
        <begin position="1"/>
        <end position="24"/>
    </location>
</feature>
<feature type="region of interest" description="Disordered" evidence="1">
    <location>
        <begin position="1"/>
        <end position="61"/>
    </location>
</feature>
<feature type="region of interest" description="Disordered" evidence="1">
    <location>
        <begin position="160"/>
        <end position="185"/>
    </location>
</feature>
<sequence length="336" mass="36148">MSQQPRQVPSHSSSPSKSSSRRTTSGGGGTSTRPISQPPQQQPSSTTAPRSLLPSPHFEDDPIVASHQQYSKRPNLTLNDPEYSEHAVAESEHCSHGLGSAHPQPAESIPSFQPFFTLIEDSVTTEHYHPTVHYIFADDDTDMITEAALRSLEVLDPSQRAVGTHGQSQTQGHDADHGDSLNASRLPPPVAGMREHYIVLDVQSQAQPPPSAQQEDNSGTAASAFTYEVSSAHSLSAEWQVLRTSISTAPTIGDNPSAEDEGLMLRIEGRGNTPGNIMGNERGKGKDADAEKEKEKETLEEMIERFQRRLEDVRMVIEAGGGTSGLNIGDGAGGED</sequence>
<evidence type="ECO:0000313" key="3">
    <source>
        <dbReference type="Proteomes" id="UP000094526"/>
    </source>
</evidence>
<proteinExistence type="predicted"/>